<dbReference type="InterPro" id="IPR002125">
    <property type="entry name" value="CMP_dCMP_dom"/>
</dbReference>
<proteinExistence type="predicted"/>
<dbReference type="InterPro" id="IPR016193">
    <property type="entry name" value="Cytidine_deaminase-like"/>
</dbReference>
<keyword evidence="5" id="KW-1185">Reference proteome</keyword>
<dbReference type="GO" id="GO:0016787">
    <property type="term" value="F:hydrolase activity"/>
    <property type="evidence" value="ECO:0007669"/>
    <property type="project" value="InterPro"/>
</dbReference>
<dbReference type="PROSITE" id="PS00903">
    <property type="entry name" value="CYT_DCMP_DEAMINASES_1"/>
    <property type="match status" value="1"/>
</dbReference>
<dbReference type="Pfam" id="PF00383">
    <property type="entry name" value="dCMP_cyt_deam_1"/>
    <property type="match status" value="1"/>
</dbReference>
<dbReference type="Gene3D" id="3.40.140.10">
    <property type="entry name" value="Cytidine Deaminase, domain 2"/>
    <property type="match status" value="1"/>
</dbReference>
<dbReference type="GO" id="GO:0008270">
    <property type="term" value="F:zinc ion binding"/>
    <property type="evidence" value="ECO:0007669"/>
    <property type="project" value="InterPro"/>
</dbReference>
<evidence type="ECO:0000313" key="5">
    <source>
        <dbReference type="Proteomes" id="UP000217103"/>
    </source>
</evidence>
<evidence type="ECO:0000259" key="3">
    <source>
        <dbReference type="PROSITE" id="PS51747"/>
    </source>
</evidence>
<dbReference type="CDD" id="cd01285">
    <property type="entry name" value="nucleoside_deaminase"/>
    <property type="match status" value="1"/>
</dbReference>
<dbReference type="PANTHER" id="PTHR11079:SF179">
    <property type="entry name" value="TRNA(ADENINE(34)) DEAMINASE, CHLOROPLASTIC"/>
    <property type="match status" value="1"/>
</dbReference>
<keyword evidence="1" id="KW-0479">Metal-binding</keyword>
<protein>
    <submittedName>
        <fullName evidence="4">tRNA(Arg) A34 adenosine deaminase TadA</fullName>
    </submittedName>
</protein>
<evidence type="ECO:0000256" key="2">
    <source>
        <dbReference type="ARBA" id="ARBA00022833"/>
    </source>
</evidence>
<dbReference type="PROSITE" id="PS51747">
    <property type="entry name" value="CYT_DCMP_DEAMINASES_2"/>
    <property type="match status" value="1"/>
</dbReference>
<dbReference type="SUPFAM" id="SSF53927">
    <property type="entry name" value="Cytidine deaminase-like"/>
    <property type="match status" value="1"/>
</dbReference>
<evidence type="ECO:0000313" key="4">
    <source>
        <dbReference type="EMBL" id="SDR19809.1"/>
    </source>
</evidence>
<evidence type="ECO:0000256" key="1">
    <source>
        <dbReference type="ARBA" id="ARBA00022723"/>
    </source>
</evidence>
<dbReference type="InterPro" id="IPR016192">
    <property type="entry name" value="APOBEC/CMP_deaminase_Zn-bd"/>
</dbReference>
<name>A0A1H1H352_9ACTN</name>
<dbReference type="STRING" id="35622.SAMN04489764_4019"/>
<organism evidence="4 5">
    <name type="scientific">Thermostaphylospora chromogena</name>
    <dbReference type="NCBI Taxonomy" id="35622"/>
    <lineage>
        <taxon>Bacteria</taxon>
        <taxon>Bacillati</taxon>
        <taxon>Actinomycetota</taxon>
        <taxon>Actinomycetes</taxon>
        <taxon>Streptosporangiales</taxon>
        <taxon>Thermomonosporaceae</taxon>
        <taxon>Thermostaphylospora</taxon>
    </lineage>
</organism>
<sequence>MIARRAARRGALAQADATAHPGAMITTSIDAGEERYLRRAVELARLAREAGDRPYGAVLVGEDGRVLAEGRNATVSDGDPTSHAELNAVRAARPAPPGLTGATMYASGEPCAMCSAAMAWAGVTRVVFGASIPAIRAVDPSPGLTLRCADVMAAAPYPVEVIGPVLEEECLAVFTS</sequence>
<dbReference type="EMBL" id="FNKK01000002">
    <property type="protein sequence ID" value="SDR19809.1"/>
    <property type="molecule type" value="Genomic_DNA"/>
</dbReference>
<accession>A0A1H1H352</accession>
<feature type="domain" description="CMP/dCMP-type deaminase" evidence="3">
    <location>
        <begin position="31"/>
        <end position="139"/>
    </location>
</feature>
<dbReference type="PANTHER" id="PTHR11079">
    <property type="entry name" value="CYTOSINE DEAMINASE FAMILY MEMBER"/>
    <property type="match status" value="1"/>
</dbReference>
<gene>
    <name evidence="4" type="ORF">SAMN04489764_4019</name>
</gene>
<keyword evidence="2" id="KW-0862">Zinc</keyword>
<dbReference type="Proteomes" id="UP000217103">
    <property type="component" value="Unassembled WGS sequence"/>
</dbReference>
<reference evidence="4 5" key="1">
    <citation type="submission" date="2016-10" db="EMBL/GenBank/DDBJ databases">
        <authorList>
            <person name="de Groot N.N."/>
        </authorList>
    </citation>
    <scope>NUCLEOTIDE SEQUENCE [LARGE SCALE GENOMIC DNA]</scope>
    <source>
        <strain evidence="4 5">DSM 43794</strain>
    </source>
</reference>
<dbReference type="AlphaFoldDB" id="A0A1H1H352"/>